<evidence type="ECO:0000313" key="2">
    <source>
        <dbReference type="EMBL" id="CAG8797158.1"/>
    </source>
</evidence>
<proteinExistence type="predicted"/>
<organism evidence="2 3">
    <name type="scientific">Gigaspora margarita</name>
    <dbReference type="NCBI Taxonomy" id="4874"/>
    <lineage>
        <taxon>Eukaryota</taxon>
        <taxon>Fungi</taxon>
        <taxon>Fungi incertae sedis</taxon>
        <taxon>Mucoromycota</taxon>
        <taxon>Glomeromycotina</taxon>
        <taxon>Glomeromycetes</taxon>
        <taxon>Diversisporales</taxon>
        <taxon>Gigasporaceae</taxon>
        <taxon>Gigaspora</taxon>
    </lineage>
</organism>
<feature type="domain" description="DUF6570" evidence="1">
    <location>
        <begin position="1"/>
        <end position="83"/>
    </location>
</feature>
<sequence length="142" mass="16346">LKSLTNIEEMLIAQVFPIISVFILHGGQYAYSGNIINFLQDLQEFVTQLPCNPSTLDFLIVWQHSTNRSNFCDFNVYREKIIQNGSIVEQLPQLIDENNKNDEQNEQSMNQDSELIENEFVSQTFVPSLLPGQNEDTRLFTS</sequence>
<dbReference type="Proteomes" id="UP000789901">
    <property type="component" value="Unassembled WGS sequence"/>
</dbReference>
<keyword evidence="3" id="KW-1185">Reference proteome</keyword>
<evidence type="ECO:0000313" key="3">
    <source>
        <dbReference type="Proteomes" id="UP000789901"/>
    </source>
</evidence>
<protein>
    <submittedName>
        <fullName evidence="2">40598_t:CDS:1</fullName>
    </submittedName>
</protein>
<evidence type="ECO:0000259" key="1">
    <source>
        <dbReference type="Pfam" id="PF20209"/>
    </source>
</evidence>
<reference evidence="2 3" key="1">
    <citation type="submission" date="2021-06" db="EMBL/GenBank/DDBJ databases">
        <authorList>
            <person name="Kallberg Y."/>
            <person name="Tangrot J."/>
            <person name="Rosling A."/>
        </authorList>
    </citation>
    <scope>NUCLEOTIDE SEQUENCE [LARGE SCALE GENOMIC DNA]</scope>
    <source>
        <strain evidence="2 3">120-4 pot B 10/14</strain>
    </source>
</reference>
<accession>A0ABN7VTG1</accession>
<dbReference type="EMBL" id="CAJVQB010021472">
    <property type="protein sequence ID" value="CAG8797158.1"/>
    <property type="molecule type" value="Genomic_DNA"/>
</dbReference>
<gene>
    <name evidence="2" type="ORF">GMARGA_LOCUS22337</name>
</gene>
<comment type="caution">
    <text evidence="2">The sequence shown here is derived from an EMBL/GenBank/DDBJ whole genome shotgun (WGS) entry which is preliminary data.</text>
</comment>
<name>A0ABN7VTG1_GIGMA</name>
<feature type="non-terminal residue" evidence="2">
    <location>
        <position position="1"/>
    </location>
</feature>
<dbReference type="InterPro" id="IPR046700">
    <property type="entry name" value="DUF6570"/>
</dbReference>
<dbReference type="Pfam" id="PF20209">
    <property type="entry name" value="DUF6570"/>
    <property type="match status" value="1"/>
</dbReference>